<sequence length="992" mass="113683">MSGPGSKRAAGDGGSGPPEKKANREEKTTTTLIEPIRLGGISSTEEMDLKVLQFKNKKLAERLEQRQAFEDELRERIEKLEKRQATDDATLLIVNRYWNLQERREVSPAFCVYGAHGGWDGAPHPPILSPITPPAPWKAGGLVLNETALSFLATLASSSSEEIELQLQERMEFSKAAVSRIVEVSDKIHRRTEELCQKIHAHGEPKLHALTKELTRENRHLQDLTTQLQEKHHKISLEYTELQDKVTSSETKVLEMETTIEDLQWDIEKLRKREQKLNKHLAEALEQLNSGYYASGSSGGFQGGQITLSMQKFEMLNAELEENQELANSRMAELEKLQQEMQQAVRTNEKLKVALRSLPEEAVKETLEFKVLQSQFSLLYNESLQVKTQLDEARALLLTTKNSHLRHIEHMESDELNLQKKLRTEVIQLEDTLAQVRKEYEMLRIEFEQNLAANEQAGPINREMRHLISSLQNHNHQLKGDVQRYKRKLREVQAEINKVGLWQGTAEASFFKRLGGRWDGGSRASPQPREAQVKKEPKEEAAVAAPQPLGLHEGMKKEEEELPAPQPPTPQPPPPPRAKEPERSKGRGTERGGDRERSRDRDKETCSSSSSASSSSSRDREKQKGGGSSGGCEDAKKKDSDLLKQLRTDLKKAQESQKEMKLLLDMYKSAPKEQRDKVQLMAAEKKTKAEVEELRVRIRELEEKEKKESKKMADEDALRKIKLAEEQIEHLQKKLAATKQEEEALLSEMDVTGQAFEDMQEQNMRLNQQLREKDDANFKLMSERIKSNQIHKLLREEKDELAEQVLALKSQVDTQLLVVQKLEEKERVLQGNLGTVEKELTLRSQALELNKRKAVEAAQLAEDLKVQLEHVQCKLKEIQTFMAENRAAKEKESFNLKRAQEDISRLRRKLEKQRKVEVYADADEILQEEIKEYKAKLTCPCCNTRKKDAVLTKCFHVFCFDCVKTRYDTRQRKCPKCNAAFGANDFHRIYIS</sequence>
<dbReference type="InterPro" id="IPR017907">
    <property type="entry name" value="Znf_RING_CS"/>
</dbReference>
<evidence type="ECO:0000256" key="4">
    <source>
        <dbReference type="ARBA" id="ARBA00005555"/>
    </source>
</evidence>
<dbReference type="PROSITE" id="PS50089">
    <property type="entry name" value="ZF_RING_2"/>
    <property type="match status" value="1"/>
</dbReference>
<comment type="function">
    <text evidence="17">Component of the RNF20/40 E3 ubiquitin-protein ligase complex that mediates monoubiquitination of 'Lys-120' of histone H2B (H2BK120ub1). H2BK120ub1 gives a specific tag for epigenetic transcriptional activation and is also prerequisite for histone H3 'Lys-4' and 'Lys-79' methylation (H3K4me and H3K79me, respectively). It thereby plays a central role in histone code and gene regulation. The RNF20/40 complex forms a H2B ubiquitin ligase complex in cooperation with the E2 enzyme UBE2A or UBE2B; reports about the cooperation with UBE2E1/UBCH are contradictory. Required for transcriptional activation of Hox genes.</text>
</comment>
<dbReference type="CDD" id="cd16815">
    <property type="entry name" value="RING-HC_RNF40"/>
    <property type="match status" value="1"/>
</dbReference>
<dbReference type="Pfam" id="PF26052">
    <property type="entry name" value="BRE1B"/>
    <property type="match status" value="1"/>
</dbReference>
<dbReference type="Proteomes" id="UP000694545">
    <property type="component" value="Unplaced"/>
</dbReference>
<feature type="compositionally biased region" description="Basic and acidic residues" evidence="21">
    <location>
        <begin position="18"/>
        <end position="28"/>
    </location>
</feature>
<protein>
    <recommendedName>
        <fullName evidence="19">E3 ubiquitin protein ligase</fullName>
        <ecNumber evidence="19">2.3.2.27</ecNumber>
    </recommendedName>
</protein>
<evidence type="ECO:0000256" key="21">
    <source>
        <dbReference type="SAM" id="MobiDB-lite"/>
    </source>
</evidence>
<keyword evidence="16 19" id="KW-0539">Nucleus</keyword>
<dbReference type="Ensembl" id="ENSVKKT00000001979.1">
    <property type="protein sequence ID" value="ENSVKKP00000001916.1"/>
    <property type="gene ID" value="ENSVKKG00000001356.1"/>
</dbReference>
<reference evidence="23" key="2">
    <citation type="submission" date="2025-09" db="UniProtKB">
        <authorList>
            <consortium name="Ensembl"/>
        </authorList>
    </citation>
    <scope>IDENTIFICATION</scope>
</reference>
<evidence type="ECO:0000256" key="13">
    <source>
        <dbReference type="ARBA" id="ARBA00022853"/>
    </source>
</evidence>
<reference evidence="23" key="1">
    <citation type="submission" date="2025-08" db="UniProtKB">
        <authorList>
            <consortium name="Ensembl"/>
        </authorList>
    </citation>
    <scope>IDENTIFICATION</scope>
</reference>
<dbReference type="AlphaFoldDB" id="A0A8D2IKZ2"/>
<feature type="compositionally biased region" description="Pro residues" evidence="21">
    <location>
        <begin position="564"/>
        <end position="576"/>
    </location>
</feature>
<evidence type="ECO:0000256" key="18">
    <source>
        <dbReference type="PROSITE-ProRule" id="PRU00175"/>
    </source>
</evidence>
<evidence type="ECO:0000256" key="19">
    <source>
        <dbReference type="RuleBase" id="RU365038"/>
    </source>
</evidence>
<evidence type="ECO:0000256" key="7">
    <source>
        <dbReference type="ARBA" id="ARBA00022679"/>
    </source>
</evidence>
<dbReference type="EC" id="2.3.2.27" evidence="19"/>
<dbReference type="Gene3D" id="3.30.40.10">
    <property type="entry name" value="Zinc/RING finger domain, C3HC4 (zinc finger)"/>
    <property type="match status" value="1"/>
</dbReference>
<keyword evidence="14" id="KW-0007">Acetylation</keyword>
<organism evidence="23 24">
    <name type="scientific">Varanus komodoensis</name>
    <name type="common">Komodo dragon</name>
    <dbReference type="NCBI Taxonomy" id="61221"/>
    <lineage>
        <taxon>Eukaryota</taxon>
        <taxon>Metazoa</taxon>
        <taxon>Chordata</taxon>
        <taxon>Craniata</taxon>
        <taxon>Vertebrata</taxon>
        <taxon>Euteleostomi</taxon>
        <taxon>Lepidosauria</taxon>
        <taxon>Squamata</taxon>
        <taxon>Bifurcata</taxon>
        <taxon>Unidentata</taxon>
        <taxon>Episquamata</taxon>
        <taxon>Toxicofera</taxon>
        <taxon>Anguimorpha</taxon>
        <taxon>Paleoanguimorpha</taxon>
        <taxon>Varanoidea</taxon>
        <taxon>Varanidae</taxon>
        <taxon>Varanus</taxon>
    </lineage>
</organism>
<dbReference type="PANTHER" id="PTHR23163">
    <property type="entry name" value="RING FINGER PROTEIN-RELATED"/>
    <property type="match status" value="1"/>
</dbReference>
<feature type="region of interest" description="Disordered" evidence="21">
    <location>
        <begin position="1"/>
        <end position="36"/>
    </location>
</feature>
<dbReference type="InterPro" id="IPR013956">
    <property type="entry name" value="E3_ubiquit_lig_Bre1"/>
</dbReference>
<feature type="coiled-coil region" evidence="20">
    <location>
        <begin position="207"/>
        <end position="354"/>
    </location>
</feature>
<proteinExistence type="inferred from homology"/>
<dbReference type="GO" id="GO:0008270">
    <property type="term" value="F:zinc ion binding"/>
    <property type="evidence" value="ECO:0007669"/>
    <property type="project" value="UniProtKB-KW"/>
</dbReference>
<accession>A0A8D2IKZ2</accession>
<name>A0A8D2IKZ2_VARKO</name>
<keyword evidence="24" id="KW-1185">Reference proteome</keyword>
<feature type="region of interest" description="Disordered" evidence="21">
    <location>
        <begin position="516"/>
        <end position="640"/>
    </location>
</feature>
<keyword evidence="5" id="KW-1017">Isopeptide bond</keyword>
<dbReference type="FunFam" id="3.30.40.10:FF:000040">
    <property type="entry name" value="E3 ubiquitin protein ligase"/>
    <property type="match status" value="1"/>
</dbReference>
<feature type="compositionally biased region" description="Basic and acidic residues" evidence="21">
    <location>
        <begin position="531"/>
        <end position="541"/>
    </location>
</feature>
<feature type="compositionally biased region" description="Basic and acidic residues" evidence="21">
    <location>
        <begin position="577"/>
        <end position="605"/>
    </location>
</feature>
<dbReference type="Pfam" id="PF26095">
    <property type="entry name" value="CC_Bre1"/>
    <property type="match status" value="1"/>
</dbReference>
<feature type="compositionally biased region" description="Low complexity" evidence="21">
    <location>
        <begin position="607"/>
        <end position="616"/>
    </location>
</feature>
<evidence type="ECO:0000256" key="5">
    <source>
        <dbReference type="ARBA" id="ARBA00022499"/>
    </source>
</evidence>
<dbReference type="SMART" id="SM00184">
    <property type="entry name" value="RING"/>
    <property type="match status" value="1"/>
</dbReference>
<dbReference type="InterPro" id="IPR058642">
    <property type="entry name" value="BRE1A/B-like_dom"/>
</dbReference>
<keyword evidence="9 18" id="KW-0863">Zinc-finger</keyword>
<evidence type="ECO:0000256" key="20">
    <source>
        <dbReference type="SAM" id="Coils"/>
    </source>
</evidence>
<evidence type="ECO:0000256" key="12">
    <source>
        <dbReference type="ARBA" id="ARBA00022843"/>
    </source>
</evidence>
<dbReference type="GO" id="GO:0005634">
    <property type="term" value="C:nucleus"/>
    <property type="evidence" value="ECO:0007669"/>
    <property type="project" value="UniProtKB-SubCell"/>
</dbReference>
<feature type="coiled-coil region" evidence="20">
    <location>
        <begin position="889"/>
        <end position="916"/>
    </location>
</feature>
<feature type="coiled-coil region" evidence="20">
    <location>
        <begin position="419"/>
        <end position="495"/>
    </location>
</feature>
<evidence type="ECO:0000256" key="8">
    <source>
        <dbReference type="ARBA" id="ARBA00022723"/>
    </source>
</evidence>
<dbReference type="Pfam" id="PF00097">
    <property type="entry name" value="zf-C3HC4"/>
    <property type="match status" value="1"/>
</dbReference>
<dbReference type="PANTHER" id="PTHR23163:SF4">
    <property type="entry name" value="E3 UBIQUITIN-PROTEIN LIGASE BRE1B"/>
    <property type="match status" value="1"/>
</dbReference>
<feature type="domain" description="RING-type" evidence="22">
    <location>
        <begin position="939"/>
        <end position="978"/>
    </location>
</feature>
<keyword evidence="6" id="KW-0597">Phosphoprotein</keyword>
<dbReference type="GO" id="GO:0006325">
    <property type="term" value="P:chromatin organization"/>
    <property type="evidence" value="ECO:0007669"/>
    <property type="project" value="UniProtKB-KW"/>
</dbReference>
<evidence type="ECO:0000256" key="11">
    <source>
        <dbReference type="ARBA" id="ARBA00022833"/>
    </source>
</evidence>
<dbReference type="GO" id="GO:0061630">
    <property type="term" value="F:ubiquitin protein ligase activity"/>
    <property type="evidence" value="ECO:0007669"/>
    <property type="project" value="UniProtKB-EC"/>
</dbReference>
<dbReference type="UniPathway" id="UPA00143"/>
<dbReference type="GO" id="GO:0033503">
    <property type="term" value="C:HULC complex"/>
    <property type="evidence" value="ECO:0007669"/>
    <property type="project" value="TreeGrafter"/>
</dbReference>
<comment type="similarity">
    <text evidence="4 19">Belongs to the BRE1 family.</text>
</comment>
<keyword evidence="8 19" id="KW-0479">Metal-binding</keyword>
<keyword evidence="15 19" id="KW-0175">Coiled coil</keyword>
<evidence type="ECO:0000313" key="23">
    <source>
        <dbReference type="Ensembl" id="ENSVKKP00000001916.1"/>
    </source>
</evidence>
<comment type="catalytic activity">
    <reaction evidence="1 19">
        <text>S-ubiquitinyl-[E2 ubiquitin-conjugating enzyme]-L-cysteine + [acceptor protein]-L-lysine = [E2 ubiquitin-conjugating enzyme]-L-cysteine + N(6)-ubiquitinyl-[acceptor protein]-L-lysine.</text>
        <dbReference type="EC" id="2.3.2.27"/>
    </reaction>
</comment>
<evidence type="ECO:0000259" key="22">
    <source>
        <dbReference type="PROSITE" id="PS50089"/>
    </source>
</evidence>
<evidence type="ECO:0000256" key="2">
    <source>
        <dbReference type="ARBA" id="ARBA00004123"/>
    </source>
</evidence>
<dbReference type="PROSITE" id="PS00518">
    <property type="entry name" value="ZF_RING_1"/>
    <property type="match status" value="1"/>
</dbReference>
<keyword evidence="7 19" id="KW-0808">Transferase</keyword>
<evidence type="ECO:0000256" key="16">
    <source>
        <dbReference type="ARBA" id="ARBA00023242"/>
    </source>
</evidence>
<dbReference type="SUPFAM" id="SSF57850">
    <property type="entry name" value="RING/U-box"/>
    <property type="match status" value="1"/>
</dbReference>
<evidence type="ECO:0000256" key="1">
    <source>
        <dbReference type="ARBA" id="ARBA00000900"/>
    </source>
</evidence>
<evidence type="ECO:0000256" key="6">
    <source>
        <dbReference type="ARBA" id="ARBA00022553"/>
    </source>
</evidence>
<evidence type="ECO:0000256" key="9">
    <source>
        <dbReference type="ARBA" id="ARBA00022771"/>
    </source>
</evidence>
<dbReference type="GO" id="GO:0016567">
    <property type="term" value="P:protein ubiquitination"/>
    <property type="evidence" value="ECO:0007669"/>
    <property type="project" value="UniProtKB-UniRule"/>
</dbReference>
<dbReference type="InterPro" id="IPR018957">
    <property type="entry name" value="Znf_C3HC4_RING-type"/>
</dbReference>
<dbReference type="InterPro" id="IPR058643">
    <property type="entry name" value="BRE1-like_CC"/>
</dbReference>
<evidence type="ECO:0000256" key="3">
    <source>
        <dbReference type="ARBA" id="ARBA00004906"/>
    </source>
</evidence>
<dbReference type="InterPro" id="IPR013083">
    <property type="entry name" value="Znf_RING/FYVE/PHD"/>
</dbReference>
<evidence type="ECO:0000256" key="15">
    <source>
        <dbReference type="ARBA" id="ARBA00023054"/>
    </source>
</evidence>
<comment type="subcellular location">
    <subcellularLocation>
        <location evidence="2 19">Nucleus</location>
    </subcellularLocation>
</comment>
<keyword evidence="12" id="KW-0832">Ubl conjugation</keyword>
<evidence type="ECO:0000256" key="10">
    <source>
        <dbReference type="ARBA" id="ARBA00022786"/>
    </source>
</evidence>
<evidence type="ECO:0000313" key="24">
    <source>
        <dbReference type="Proteomes" id="UP000694545"/>
    </source>
</evidence>
<comment type="pathway">
    <text evidence="3 19">Protein modification; protein ubiquitination.</text>
</comment>
<keyword evidence="13 19" id="KW-0156">Chromatin regulator</keyword>
<keyword evidence="11 19" id="KW-0862">Zinc</keyword>
<evidence type="ECO:0000256" key="14">
    <source>
        <dbReference type="ARBA" id="ARBA00022990"/>
    </source>
</evidence>
<keyword evidence="10 19" id="KW-0833">Ubl conjugation pathway</keyword>
<evidence type="ECO:0000256" key="17">
    <source>
        <dbReference type="ARBA" id="ARBA00037123"/>
    </source>
</evidence>
<dbReference type="InterPro" id="IPR001841">
    <property type="entry name" value="Znf_RING"/>
</dbReference>